<dbReference type="InterPro" id="IPR000727">
    <property type="entry name" value="T_SNARE_dom"/>
</dbReference>
<comment type="similarity">
    <text evidence="4">Belongs to the methyl-accepting chemotaxis (MCP) protein family.</text>
</comment>
<dbReference type="SMART" id="SM00304">
    <property type="entry name" value="HAMP"/>
    <property type="match status" value="1"/>
</dbReference>
<keyword evidence="6" id="KW-0175">Coiled coil</keyword>
<dbReference type="RefSeq" id="WP_212494988.1">
    <property type="nucleotide sequence ID" value="NZ_JAFCJH010000059.1"/>
</dbReference>
<dbReference type="Gene3D" id="6.10.340.10">
    <property type="match status" value="1"/>
</dbReference>
<protein>
    <submittedName>
        <fullName evidence="10">HAMP domain-containing protein</fullName>
    </submittedName>
</protein>
<dbReference type="InterPro" id="IPR004090">
    <property type="entry name" value="Chemotax_Me-accpt_rcpt"/>
</dbReference>
<keyword evidence="3 5" id="KW-0807">Transducer</keyword>
<comment type="subcellular location">
    <subcellularLocation>
        <location evidence="1">Cell inner membrane</location>
        <topology evidence="1">Multi-pass membrane protein</topology>
    </subcellularLocation>
</comment>
<evidence type="ECO:0000259" key="7">
    <source>
        <dbReference type="PROSITE" id="PS50111"/>
    </source>
</evidence>
<dbReference type="EMBL" id="JAFCJH010000059">
    <property type="protein sequence ID" value="MBR0800694.1"/>
    <property type="molecule type" value="Genomic_DNA"/>
</dbReference>
<dbReference type="PROSITE" id="PS50885">
    <property type="entry name" value="HAMP"/>
    <property type="match status" value="1"/>
</dbReference>
<dbReference type="InterPro" id="IPR003660">
    <property type="entry name" value="HAMP_dom"/>
</dbReference>
<evidence type="ECO:0000259" key="8">
    <source>
        <dbReference type="PROSITE" id="PS50192"/>
    </source>
</evidence>
<evidence type="ECO:0000259" key="9">
    <source>
        <dbReference type="PROSITE" id="PS50885"/>
    </source>
</evidence>
<dbReference type="Pfam" id="PF00672">
    <property type="entry name" value="HAMP"/>
    <property type="match status" value="1"/>
</dbReference>
<feature type="domain" description="T-SNARE coiled-coil homology" evidence="8">
    <location>
        <begin position="530"/>
        <end position="592"/>
    </location>
</feature>
<evidence type="ECO:0000256" key="2">
    <source>
        <dbReference type="ARBA" id="ARBA00022519"/>
    </source>
</evidence>
<evidence type="ECO:0000256" key="3">
    <source>
        <dbReference type="ARBA" id="ARBA00023224"/>
    </source>
</evidence>
<dbReference type="SMART" id="SM00283">
    <property type="entry name" value="MA"/>
    <property type="match status" value="1"/>
</dbReference>
<evidence type="ECO:0000256" key="5">
    <source>
        <dbReference type="PROSITE-ProRule" id="PRU00284"/>
    </source>
</evidence>
<feature type="coiled-coil region" evidence="6">
    <location>
        <begin position="210"/>
        <end position="251"/>
    </location>
</feature>
<gene>
    <name evidence="10" type="ORF">JQ615_35570</name>
</gene>
<dbReference type="InterPro" id="IPR004089">
    <property type="entry name" value="MCPsignal_dom"/>
</dbReference>
<keyword evidence="2" id="KW-0472">Membrane</keyword>
<feature type="domain" description="Methyl-accepting transducer" evidence="7">
    <location>
        <begin position="371"/>
        <end position="600"/>
    </location>
</feature>
<evidence type="ECO:0000256" key="1">
    <source>
        <dbReference type="ARBA" id="ARBA00004429"/>
    </source>
</evidence>
<comment type="caution">
    <text evidence="10">The sequence shown here is derived from an EMBL/GenBank/DDBJ whole genome shotgun (WGS) entry which is preliminary data.</text>
</comment>
<dbReference type="SUPFAM" id="SSF58104">
    <property type="entry name" value="Methyl-accepting chemotaxis protein (MCP) signaling domain"/>
    <property type="match status" value="1"/>
</dbReference>
<dbReference type="PANTHER" id="PTHR32089">
    <property type="entry name" value="METHYL-ACCEPTING CHEMOTAXIS PROTEIN MCPB"/>
    <property type="match status" value="1"/>
</dbReference>
<dbReference type="PRINTS" id="PR00260">
    <property type="entry name" value="CHEMTRNSDUCR"/>
</dbReference>
<keyword evidence="11" id="KW-1185">Reference proteome</keyword>
<feature type="domain" description="HAMP" evidence="9">
    <location>
        <begin position="284"/>
        <end position="337"/>
    </location>
</feature>
<dbReference type="PROSITE" id="PS50111">
    <property type="entry name" value="CHEMOTAXIS_TRANSDUC_2"/>
    <property type="match status" value="1"/>
</dbReference>
<keyword evidence="2" id="KW-1003">Cell membrane</keyword>
<dbReference type="Gene3D" id="1.10.287.950">
    <property type="entry name" value="Methyl-accepting chemotaxis protein"/>
    <property type="match status" value="1"/>
</dbReference>
<dbReference type="PROSITE" id="PS50192">
    <property type="entry name" value="T_SNARE"/>
    <property type="match status" value="1"/>
</dbReference>
<name>A0ABS5FVU0_9BRAD</name>
<dbReference type="CDD" id="cd06225">
    <property type="entry name" value="HAMP"/>
    <property type="match status" value="1"/>
</dbReference>
<keyword evidence="2" id="KW-0997">Cell inner membrane</keyword>
<dbReference type="Proteomes" id="UP001315278">
    <property type="component" value="Unassembled WGS sequence"/>
</dbReference>
<dbReference type="Pfam" id="PF00015">
    <property type="entry name" value="MCPsignal"/>
    <property type="match status" value="1"/>
</dbReference>
<sequence>MIASYGWLQVRSTAGLFDGYAASAGVVEGANRLQMLVGDLQRTASEFVAAGAPEKKVEVAERAEAVSKYLEALGEQISDPLQQQVQTIRQLNKEVDENLLTLYERVTLRQEVEDGLNYDDRDIRKALGGLIGGGKGDFAVVLDRYLGARASTIRFATSGKDEQNVRAEFTKVAELGSKFASEVKDGDDLKDSYDDFVGGLKRYIEDFDRLSNALTKRQELVVRIDQLSNKMRAAATEVKKATATVQDLTRTSVAQAASNASKWMLVLSLTSLAFAALVGFAIARSITVPVRSLSAAMRKLASGDIAVEVPALLRRDEIGQMAATVQVFKDNAERIQVLQDENKAGEKRAEAEKRATLMRLADEFENAVGTIVTTVSSSSGQLEASAGTLASTAEQAQELATLVASASEQASVNVQSVASASEELSASISEISRQVQQSARMASEAVEQARTTTESVGELSKAAARIGDVVELINTIAAQTNLLALNATIEAARAGDAGRGFAVVASEVKALAQQTAKATCEIGEQISEIQAATRSSVSAIMDITATIEKLSEVSSTIAAAVEEQGAATLEISGNVQQASHGTQQVSSSIVDVQRGASETGLASSMVLAAARSLSSESGHLRTEVDRFLSTVRTV</sequence>
<evidence type="ECO:0000256" key="4">
    <source>
        <dbReference type="ARBA" id="ARBA00029447"/>
    </source>
</evidence>
<evidence type="ECO:0000256" key="6">
    <source>
        <dbReference type="SAM" id="Coils"/>
    </source>
</evidence>
<evidence type="ECO:0000313" key="10">
    <source>
        <dbReference type="EMBL" id="MBR0800694.1"/>
    </source>
</evidence>
<dbReference type="PANTHER" id="PTHR32089:SF112">
    <property type="entry name" value="LYSOZYME-LIKE PROTEIN-RELATED"/>
    <property type="match status" value="1"/>
</dbReference>
<organism evidence="10 11">
    <name type="scientific">Bradyrhizobium jicamae</name>
    <dbReference type="NCBI Taxonomy" id="280332"/>
    <lineage>
        <taxon>Bacteria</taxon>
        <taxon>Pseudomonadati</taxon>
        <taxon>Pseudomonadota</taxon>
        <taxon>Alphaproteobacteria</taxon>
        <taxon>Hyphomicrobiales</taxon>
        <taxon>Nitrobacteraceae</taxon>
        <taxon>Bradyrhizobium</taxon>
    </lineage>
</organism>
<accession>A0ABS5FVU0</accession>
<evidence type="ECO:0000313" key="11">
    <source>
        <dbReference type="Proteomes" id="UP001315278"/>
    </source>
</evidence>
<reference evidence="11" key="1">
    <citation type="journal article" date="2021" name="ISME J.">
        <title>Evolutionary origin and ecological implication of a unique nif island in free-living Bradyrhizobium lineages.</title>
        <authorList>
            <person name="Tao J."/>
        </authorList>
    </citation>
    <scope>NUCLEOTIDE SEQUENCE [LARGE SCALE GENOMIC DNA]</scope>
    <source>
        <strain evidence="11">SZCCT0434</strain>
    </source>
</reference>
<proteinExistence type="inferred from homology"/>